<dbReference type="PANTHER" id="PTHR43798:SF33">
    <property type="entry name" value="HYDROLASE, PUTATIVE (AFU_ORTHOLOGUE AFUA_2G14860)-RELATED"/>
    <property type="match status" value="1"/>
</dbReference>
<dbReference type="PANTHER" id="PTHR43798">
    <property type="entry name" value="MONOACYLGLYCEROL LIPASE"/>
    <property type="match status" value="1"/>
</dbReference>
<dbReference type="GO" id="GO:0016787">
    <property type="term" value="F:hydrolase activity"/>
    <property type="evidence" value="ECO:0007669"/>
    <property type="project" value="UniProtKB-KW"/>
</dbReference>
<dbReference type="Pfam" id="PF00561">
    <property type="entry name" value="Abhydrolase_1"/>
    <property type="match status" value="1"/>
</dbReference>
<dbReference type="KEGG" id="pfla:Pflav_042950"/>
<dbReference type="PRINTS" id="PR00111">
    <property type="entry name" value="ABHYDROLASE"/>
</dbReference>
<dbReference type="GO" id="GO:0016020">
    <property type="term" value="C:membrane"/>
    <property type="evidence" value="ECO:0007669"/>
    <property type="project" value="TreeGrafter"/>
</dbReference>
<dbReference type="InterPro" id="IPR029058">
    <property type="entry name" value="AB_hydrolase_fold"/>
</dbReference>
<dbReference type="RefSeq" id="WP_173037552.1">
    <property type="nucleotide sequence ID" value="NZ_AP022870.1"/>
</dbReference>
<name>A0A6F8XVN2_9ACTN</name>
<dbReference type="EMBL" id="AP022870">
    <property type="protein sequence ID" value="BCB77885.1"/>
    <property type="molecule type" value="Genomic_DNA"/>
</dbReference>
<evidence type="ECO:0000259" key="1">
    <source>
        <dbReference type="Pfam" id="PF00561"/>
    </source>
</evidence>
<sequence>MSLWSLLSTRPLSVRFVDADGWRTRVVDTEAGTAGEAVVLLHGTSGHLESFARNIGPLAERHRVVAYDLPGHGYTTLATEPVEIADYVRHLLALLDSIGVQRAHLVAESIGAWIAIRFAIAYPDRVGRLVLSMPGGLDTPHDVMERIRVRMQATADDPTTERVRARVEFMLAEPDALAAELVEVRQEMYRQPGFPESMRNFLCLHDPDLRERNLLTPDDLAAVKAPTLVVWTTGTRVGAPEKGEALAKGIAGARFELLDGAEHWPQWDRADRFNELTGEFLSA</sequence>
<reference evidence="2 3" key="2">
    <citation type="submission" date="2020-03" db="EMBL/GenBank/DDBJ databases">
        <authorList>
            <person name="Ichikawa N."/>
            <person name="Kimura A."/>
            <person name="Kitahashi Y."/>
            <person name="Uohara A."/>
        </authorList>
    </citation>
    <scope>NUCLEOTIDE SEQUENCE [LARGE SCALE GENOMIC DNA]</scope>
    <source>
        <strain evidence="2 3">NBRC 107702</strain>
    </source>
</reference>
<dbReference type="InterPro" id="IPR000073">
    <property type="entry name" value="AB_hydrolase_1"/>
</dbReference>
<feature type="domain" description="AB hydrolase-1" evidence="1">
    <location>
        <begin position="37"/>
        <end position="269"/>
    </location>
</feature>
<protein>
    <submittedName>
        <fullName evidence="2">2-hydroxy-6-ketonona-2,4-dienedioic acid hydrolase</fullName>
    </submittedName>
</protein>
<gene>
    <name evidence="2" type="ORF">Pflav_042950</name>
</gene>
<dbReference type="Gene3D" id="3.40.50.1820">
    <property type="entry name" value="alpha/beta hydrolase"/>
    <property type="match status" value="1"/>
</dbReference>
<dbReference type="Proteomes" id="UP000502508">
    <property type="component" value="Chromosome"/>
</dbReference>
<evidence type="ECO:0000313" key="2">
    <source>
        <dbReference type="EMBL" id="BCB77885.1"/>
    </source>
</evidence>
<organism evidence="2 3">
    <name type="scientific">Phytohabitans flavus</name>
    <dbReference type="NCBI Taxonomy" id="1076124"/>
    <lineage>
        <taxon>Bacteria</taxon>
        <taxon>Bacillati</taxon>
        <taxon>Actinomycetota</taxon>
        <taxon>Actinomycetes</taxon>
        <taxon>Micromonosporales</taxon>
        <taxon>Micromonosporaceae</taxon>
    </lineage>
</organism>
<reference evidence="2 3" key="1">
    <citation type="submission" date="2020-03" db="EMBL/GenBank/DDBJ databases">
        <title>Whole genome shotgun sequence of Phytohabitans flavus NBRC 107702.</title>
        <authorList>
            <person name="Komaki H."/>
            <person name="Tamura T."/>
        </authorList>
    </citation>
    <scope>NUCLEOTIDE SEQUENCE [LARGE SCALE GENOMIC DNA]</scope>
    <source>
        <strain evidence="2 3">NBRC 107702</strain>
    </source>
</reference>
<dbReference type="AlphaFoldDB" id="A0A6F8XVN2"/>
<proteinExistence type="predicted"/>
<dbReference type="InterPro" id="IPR050266">
    <property type="entry name" value="AB_hydrolase_sf"/>
</dbReference>
<dbReference type="SUPFAM" id="SSF53474">
    <property type="entry name" value="alpha/beta-Hydrolases"/>
    <property type="match status" value="1"/>
</dbReference>
<evidence type="ECO:0000313" key="3">
    <source>
        <dbReference type="Proteomes" id="UP000502508"/>
    </source>
</evidence>
<keyword evidence="2" id="KW-0378">Hydrolase</keyword>
<keyword evidence="3" id="KW-1185">Reference proteome</keyword>
<accession>A0A6F8XVN2</accession>